<dbReference type="NCBIfam" id="TIGR01643">
    <property type="entry name" value="YD_repeat_2x"/>
    <property type="match status" value="1"/>
</dbReference>
<evidence type="ECO:0000256" key="1">
    <source>
        <dbReference type="ARBA" id="ARBA00022737"/>
    </source>
</evidence>
<dbReference type="Pfam" id="PF05593">
    <property type="entry name" value="RHS_repeat"/>
    <property type="match status" value="2"/>
</dbReference>
<keyword evidence="1" id="KW-0677">Repeat</keyword>
<dbReference type="InterPro" id="IPR022385">
    <property type="entry name" value="Rhs_assc_core"/>
</dbReference>
<feature type="region of interest" description="Disordered" evidence="2">
    <location>
        <begin position="817"/>
        <end position="963"/>
    </location>
</feature>
<dbReference type="InterPro" id="IPR056823">
    <property type="entry name" value="TEN-like_YD-shell"/>
</dbReference>
<evidence type="ECO:0000313" key="4">
    <source>
        <dbReference type="EMBL" id="QOI53065.1"/>
    </source>
</evidence>
<feature type="compositionally biased region" description="Basic and acidic residues" evidence="2">
    <location>
        <begin position="861"/>
        <end position="879"/>
    </location>
</feature>
<organism evidence="4 5">
    <name type="scientific">Leptospira interrogans serovar Bataviae</name>
    <dbReference type="NCBI Taxonomy" id="312175"/>
    <lineage>
        <taxon>Bacteria</taxon>
        <taxon>Pseudomonadati</taxon>
        <taxon>Spirochaetota</taxon>
        <taxon>Spirochaetia</taxon>
        <taxon>Leptospirales</taxon>
        <taxon>Leptospiraceae</taxon>
        <taxon>Leptospira</taxon>
    </lineage>
</organism>
<dbReference type="Pfam" id="PF25023">
    <property type="entry name" value="TEN_YD-shell"/>
    <property type="match status" value="1"/>
</dbReference>
<feature type="compositionally biased region" description="Basic and acidic residues" evidence="2">
    <location>
        <begin position="920"/>
        <end position="942"/>
    </location>
</feature>
<dbReference type="Proteomes" id="UP000663255">
    <property type="component" value="Plasmid p1"/>
</dbReference>
<geneLocation type="plasmid" evidence="4 5">
    <name>p1</name>
</geneLocation>
<gene>
    <name evidence="4" type="ORF">Lepto1489_21905</name>
</gene>
<feature type="compositionally biased region" description="Polar residues" evidence="2">
    <location>
        <begin position="881"/>
        <end position="893"/>
    </location>
</feature>
<dbReference type="InterPro" id="IPR050708">
    <property type="entry name" value="T6SS_VgrG/RHS"/>
</dbReference>
<accession>A0AAP9WNP3</accession>
<dbReference type="PANTHER" id="PTHR32305:SF15">
    <property type="entry name" value="PROTEIN RHSA-RELATED"/>
    <property type="match status" value="1"/>
</dbReference>
<feature type="compositionally biased region" description="Low complexity" evidence="2">
    <location>
        <begin position="839"/>
        <end position="860"/>
    </location>
</feature>
<evidence type="ECO:0000256" key="2">
    <source>
        <dbReference type="SAM" id="MobiDB-lite"/>
    </source>
</evidence>
<dbReference type="Gene3D" id="2.180.10.10">
    <property type="entry name" value="RHS repeat-associated core"/>
    <property type="match status" value="2"/>
</dbReference>
<evidence type="ECO:0000313" key="5">
    <source>
        <dbReference type="Proteomes" id="UP000663255"/>
    </source>
</evidence>
<feature type="domain" description="Teneurin-like YD-shell" evidence="3">
    <location>
        <begin position="496"/>
        <end position="608"/>
    </location>
</feature>
<sequence>MGTLTTASYSYDSSFPLSAKTTFVTGTGDPDFVSRTYTDGMGRNIYTVKSASNGNFAITGRVVYDTTGKLVRKGQSSWASSGEIDRFVLHLEEKNPTSFEYDPIGRVKKTILPLAQGETSSVVVTTAYNSAFETTETHSTGTSKRTVKNASGEVLYVEDFSSDGTGAKIGFCYDIAGNRTKKSDLNDSSLMSCPNPSAGVPTKDVSGRNQTYWSYDAFGKLKAQSDPDLGVSSYNYNTFGDLTSTTNAKGVTTTFTYDGIGRILTKNIPEGNIEYTYDSFSGSENSVGRLVRIEDSSQNKTFSYDKLGRVKKETRVILATSEGNPLPSETAGPYITETRYDLLGRVTRIDYPEHPISHGRMRACYNYGTAGYISGISVQVNTNGIFPGYCNKDIVENITYNEFGQTSSLTLGNGITTSYGYDVKGRMVRLNSSGDVGGSNKVLQDAVYSFNPNNNITNVVNTTTDFNTQYVYDYDGLGRLTSANGSYIEPFNSNFTQRFQQSFVYAKNGNLSSKRFHDPLSGSVQDVWSYQYTNHQVTNIDSSKSGNDTLVMQYDANGNLTRQRDNVKDLTKRISIDSQDRITQIQDGNNAILGSYWYDESGFRIRKSSLEPKNNVFSNVEILYPSKFFGLEFIESENVISSVNNVYLNGVRIAALNEAGALAYYLTDQVDSVSTVLDDEGNTLSLMQYLPYGDTFVQRGDLNFSPKFNSQELDRESGFYFFNARFYDPGIARFTSADTLIDGELDTQGWNRFSYVKGNPIGAKDPTGHLAAPIVAGGIVLYALTQGTQGLGEKGESNAKFYERVYDELSSVKNILKPGKNVPHGLPKGSGKSNPIDQSGKANSSVGNGKNSASNNGSGKANEELTSRAARREAMRKEGIPTSQQPKSQSKNASGREYQYEVPKNGGGKQTKSVQQQTMDRSHPNEKHWEAGKVKVHEKTGEIRYNNYGRPKLDSDKSKVNYE</sequence>
<feature type="compositionally biased region" description="Basic and acidic residues" evidence="2">
    <location>
        <begin position="951"/>
        <end position="963"/>
    </location>
</feature>
<dbReference type="InterPro" id="IPR031325">
    <property type="entry name" value="RHS_repeat"/>
</dbReference>
<reference evidence="4" key="1">
    <citation type="submission" date="2019-09" db="EMBL/GenBank/DDBJ databases">
        <title>Comparative Genomics of Leptospira interrogans Reveals Genome Plasticity - A Common Adaptive Strategy for Survival in Various Hosts.</title>
        <authorList>
            <person name="Ramli S.R."/>
            <person name="Bunk B."/>
            <person name="Goris M."/>
            <person name="Bhuju S."/>
            <person name="Jarek M."/>
            <person name="Sproer C."/>
            <person name="Mustakim S."/>
            <person name="Strommenger B."/>
            <person name="Pessler F."/>
        </authorList>
    </citation>
    <scope>NUCLEOTIDE SEQUENCE</scope>
    <source>
        <strain evidence="4">1489</strain>
        <plasmid evidence="4">p1</plasmid>
    </source>
</reference>
<proteinExistence type="predicted"/>
<dbReference type="InterPro" id="IPR006530">
    <property type="entry name" value="YD"/>
</dbReference>
<keyword evidence="4" id="KW-0614">Plasmid</keyword>
<dbReference type="NCBIfam" id="TIGR03696">
    <property type="entry name" value="Rhs_assc_core"/>
    <property type="match status" value="1"/>
</dbReference>
<name>A0AAP9WNP3_LEPIR</name>
<feature type="compositionally biased region" description="Polar residues" evidence="2">
    <location>
        <begin position="910"/>
        <end position="919"/>
    </location>
</feature>
<dbReference type="EMBL" id="CP043895">
    <property type="protein sequence ID" value="QOI53065.1"/>
    <property type="molecule type" value="Genomic_DNA"/>
</dbReference>
<evidence type="ECO:0000259" key="3">
    <source>
        <dbReference type="Pfam" id="PF25023"/>
    </source>
</evidence>
<dbReference type="PANTHER" id="PTHR32305">
    <property type="match status" value="1"/>
</dbReference>
<dbReference type="AlphaFoldDB" id="A0AAP9WNP3"/>
<protein>
    <submittedName>
        <fullName evidence="4">RHS repeat-associated core domain-containing protein</fullName>
    </submittedName>
</protein>